<dbReference type="AlphaFoldDB" id="A0ABD6EKG4"/>
<evidence type="ECO:0000256" key="2">
    <source>
        <dbReference type="SAM" id="Phobius"/>
    </source>
</evidence>
<dbReference type="InterPro" id="IPR040426">
    <property type="entry name" value="C05B5.4-like"/>
</dbReference>
<keyword evidence="6" id="KW-1185">Reference proteome</keyword>
<dbReference type="InterPro" id="IPR057569">
    <property type="entry name" value="C2_nem"/>
</dbReference>
<feature type="region of interest" description="Disordered" evidence="1">
    <location>
        <begin position="324"/>
        <end position="350"/>
    </location>
</feature>
<feature type="transmembrane region" description="Helical" evidence="2">
    <location>
        <begin position="214"/>
        <end position="243"/>
    </location>
</feature>
<feature type="compositionally biased region" description="Polar residues" evidence="1">
    <location>
        <begin position="325"/>
        <end position="339"/>
    </location>
</feature>
<evidence type="ECO:0000259" key="4">
    <source>
        <dbReference type="Pfam" id="PF25330"/>
    </source>
</evidence>
<dbReference type="EMBL" id="JBGFUD010004568">
    <property type="protein sequence ID" value="MFH4979726.1"/>
    <property type="molecule type" value="Genomic_DNA"/>
</dbReference>
<feature type="signal peptide" evidence="3">
    <location>
        <begin position="1"/>
        <end position="20"/>
    </location>
</feature>
<organism evidence="5 6">
    <name type="scientific">Gnathostoma spinigerum</name>
    <dbReference type="NCBI Taxonomy" id="75299"/>
    <lineage>
        <taxon>Eukaryota</taxon>
        <taxon>Metazoa</taxon>
        <taxon>Ecdysozoa</taxon>
        <taxon>Nematoda</taxon>
        <taxon>Chromadorea</taxon>
        <taxon>Rhabditida</taxon>
        <taxon>Spirurina</taxon>
        <taxon>Gnathostomatomorpha</taxon>
        <taxon>Gnathostomatoidea</taxon>
        <taxon>Gnathostomatidae</taxon>
        <taxon>Gnathostoma</taxon>
    </lineage>
</organism>
<dbReference type="Pfam" id="PF25330">
    <property type="entry name" value="C2_nem"/>
    <property type="match status" value="1"/>
</dbReference>
<proteinExistence type="predicted"/>
<feature type="compositionally biased region" description="Basic and acidic residues" evidence="1">
    <location>
        <begin position="340"/>
        <end position="350"/>
    </location>
</feature>
<dbReference type="Proteomes" id="UP001608902">
    <property type="component" value="Unassembled WGS sequence"/>
</dbReference>
<feature type="domain" description="C2" evidence="4">
    <location>
        <begin position="33"/>
        <end position="178"/>
    </location>
</feature>
<sequence length="350" mass="39007">MLNGPILFSILCSLHPMTVALPKSDRDDGKEMFWMSAELMSVNWKQGCLTTAGCADPRFQVVKTNKANGEKIAISWPVTRDIVQDSARTFISHWMHGTPRDLSLSCQVTGLDPIYGFPRTCDATALKRIYRSSDDEVKTAISSESGRSEMMRPSENGKILVELKGKCFNATVAIQKHQLQCPWCPVHADVAVVEHQYPPEAGALDVDHRTEQQLFHIGMLVLIGVAIFLATAFTALLIAFLNLKKEAVMLNRRRRLYQDQPSHTLIRPYRVNMDESRYDAPWEQKYRPLPYCVDGGSGITISTPLDGTTVIGSTLPERISKTAIIGSQQQRTSPNISMESNHDDSGLESV</sequence>
<keyword evidence="2" id="KW-1133">Transmembrane helix</keyword>
<accession>A0ABD6EKG4</accession>
<dbReference type="PANTHER" id="PTHR38626:SF4">
    <property type="entry name" value="SKN-1 DEPENDENT ZYGOTIC TRANSCRIPT"/>
    <property type="match status" value="1"/>
</dbReference>
<name>A0ABD6EKG4_9BILA</name>
<evidence type="ECO:0000313" key="6">
    <source>
        <dbReference type="Proteomes" id="UP001608902"/>
    </source>
</evidence>
<evidence type="ECO:0000256" key="3">
    <source>
        <dbReference type="SAM" id="SignalP"/>
    </source>
</evidence>
<keyword evidence="3" id="KW-0732">Signal</keyword>
<keyword evidence="2" id="KW-0472">Membrane</keyword>
<evidence type="ECO:0000256" key="1">
    <source>
        <dbReference type="SAM" id="MobiDB-lite"/>
    </source>
</evidence>
<dbReference type="PANTHER" id="PTHR38626">
    <property type="entry name" value="SKN-1 DEPENDENT ZYGOTIC TRANSCRIPT-RELATED"/>
    <property type="match status" value="1"/>
</dbReference>
<gene>
    <name evidence="5" type="ORF">AB6A40_006435</name>
</gene>
<comment type="caution">
    <text evidence="5">The sequence shown here is derived from an EMBL/GenBank/DDBJ whole genome shotgun (WGS) entry which is preliminary data.</text>
</comment>
<protein>
    <recommendedName>
        <fullName evidence="4">C2 domain-containing protein</fullName>
    </recommendedName>
</protein>
<evidence type="ECO:0000313" key="5">
    <source>
        <dbReference type="EMBL" id="MFH4979726.1"/>
    </source>
</evidence>
<keyword evidence="2" id="KW-0812">Transmembrane</keyword>
<reference evidence="5 6" key="1">
    <citation type="submission" date="2024-08" db="EMBL/GenBank/DDBJ databases">
        <title>Gnathostoma spinigerum genome.</title>
        <authorList>
            <person name="Gonzalez-Bertolin B."/>
            <person name="Monzon S."/>
            <person name="Zaballos A."/>
            <person name="Jimenez P."/>
            <person name="Dekumyoy P."/>
            <person name="Varona S."/>
            <person name="Cuesta I."/>
            <person name="Sumanam S."/>
            <person name="Adisakwattana P."/>
            <person name="Gasser R.B."/>
            <person name="Hernandez-Gonzalez A."/>
            <person name="Young N.D."/>
            <person name="Perteguer M.J."/>
        </authorList>
    </citation>
    <scope>NUCLEOTIDE SEQUENCE [LARGE SCALE GENOMIC DNA]</scope>
    <source>
        <strain evidence="5">AL3</strain>
        <tissue evidence="5">Liver</tissue>
    </source>
</reference>
<feature type="chain" id="PRO_5044773101" description="C2 domain-containing protein" evidence="3">
    <location>
        <begin position="21"/>
        <end position="350"/>
    </location>
</feature>